<reference evidence="3" key="2">
    <citation type="submission" date="2005-04" db="EMBL/GenBank/DDBJ databases">
        <authorList>
            <person name="Buell C.R."/>
            <person name="Wing R.A."/>
            <person name="McCombie W.A."/>
            <person name="Ouyang S."/>
        </authorList>
    </citation>
    <scope>NUCLEOTIDE SEQUENCE</scope>
</reference>
<feature type="compositionally biased region" description="Basic residues" evidence="1">
    <location>
        <begin position="122"/>
        <end position="141"/>
    </location>
</feature>
<accession>Q2R3R7</accession>
<organism evidence="3">
    <name type="scientific">Oryza sativa subsp. japonica</name>
    <name type="common">Rice</name>
    <dbReference type="NCBI Taxonomy" id="39947"/>
    <lineage>
        <taxon>Eukaryota</taxon>
        <taxon>Viridiplantae</taxon>
        <taxon>Streptophyta</taxon>
        <taxon>Embryophyta</taxon>
        <taxon>Tracheophyta</taxon>
        <taxon>Spermatophyta</taxon>
        <taxon>Magnoliopsida</taxon>
        <taxon>Liliopsida</taxon>
        <taxon>Poales</taxon>
        <taxon>Poaceae</taxon>
        <taxon>BOP clade</taxon>
        <taxon>Oryzoideae</taxon>
        <taxon>Oryzeae</taxon>
        <taxon>Oryzinae</taxon>
        <taxon>Oryza</taxon>
        <taxon>Oryza sativa</taxon>
    </lineage>
</organism>
<feature type="domain" description="DUF834" evidence="2">
    <location>
        <begin position="155"/>
        <end position="208"/>
    </location>
</feature>
<dbReference type="EMBL" id="DP000010">
    <property type="protein sequence ID" value="ABA93913.1"/>
    <property type="molecule type" value="Genomic_DNA"/>
</dbReference>
<gene>
    <name evidence="3" type="ordered locus">LOC_Os11g31010</name>
</gene>
<sequence length="238" mass="25749">MASAPLPQAAQLGYKPNVFSFATCLQLRLIDYCKNEHMTYSTSHTANMQVHKDTKGWKRGLLRHRLGFAEDRVHGDGSRKRTAKIHPSKTDGQDPSVHDRTTADGNDDVGDDVITGDGSASRARRRTTARRRKRRTPTRSGRHGELTGDQNNERRRPATRSSGGAASVDDGDGAPVTGDSGEGTAELAHTSAHLTAVTATGGNGGGDGATRLKFGRRRRRRGYGAWETTGEGQTKEED</sequence>
<evidence type="ECO:0000256" key="1">
    <source>
        <dbReference type="SAM" id="MobiDB-lite"/>
    </source>
</evidence>
<dbReference type="InterPro" id="IPR008552">
    <property type="entry name" value="DUF834"/>
</dbReference>
<reference evidence="3" key="1">
    <citation type="journal article" date="2005" name="BMC Biol.">
        <title>The sequence of rice chromosomes 11 and 12, rich in disease resistance genes and recent gene duplications.</title>
        <authorList>
            <consortium name="The rice chromosomes 11 and 12 sequencing consortia"/>
        </authorList>
    </citation>
    <scope>NUCLEOTIDE SEQUENCE [LARGE SCALE GENOMIC DNA]</scope>
</reference>
<feature type="compositionally biased region" description="Basic and acidic residues" evidence="1">
    <location>
        <begin position="142"/>
        <end position="156"/>
    </location>
</feature>
<feature type="compositionally biased region" description="Low complexity" evidence="1">
    <location>
        <begin position="112"/>
        <end position="121"/>
    </location>
</feature>
<evidence type="ECO:0000313" key="3">
    <source>
        <dbReference type="EMBL" id="ABA93913.1"/>
    </source>
</evidence>
<feature type="region of interest" description="Disordered" evidence="1">
    <location>
        <begin position="72"/>
        <end position="238"/>
    </location>
</feature>
<protein>
    <submittedName>
        <fullName evidence="3">Retrotransposon protein, putative, unclassified</fullName>
    </submittedName>
</protein>
<evidence type="ECO:0000259" key="2">
    <source>
        <dbReference type="Pfam" id="PF05754"/>
    </source>
</evidence>
<name>Q2R3R7_ORYSJ</name>
<dbReference type="Pfam" id="PF05754">
    <property type="entry name" value="DUF834"/>
    <property type="match status" value="1"/>
</dbReference>
<reference evidence="3" key="3">
    <citation type="submission" date="2006-01" db="EMBL/GenBank/DDBJ databases">
        <authorList>
            <person name="Buell R."/>
        </authorList>
    </citation>
    <scope>NUCLEOTIDE SEQUENCE</scope>
</reference>
<proteinExistence type="predicted"/>
<feature type="compositionally biased region" description="Basic and acidic residues" evidence="1">
    <location>
        <begin position="88"/>
        <end position="102"/>
    </location>
</feature>
<feature type="compositionally biased region" description="Basic residues" evidence="1">
    <location>
        <begin position="213"/>
        <end position="222"/>
    </location>
</feature>
<dbReference type="AlphaFoldDB" id="Q2R3R7"/>